<evidence type="ECO:0000313" key="14">
    <source>
        <dbReference type="EMBL" id="EIM24215.1"/>
    </source>
</evidence>
<dbReference type="InterPro" id="IPR000872">
    <property type="entry name" value="Tafazzin"/>
</dbReference>
<keyword evidence="15" id="KW-1185">Reference proteome</keyword>
<dbReference type="PANTHER" id="PTHR12497:SF0">
    <property type="entry name" value="TAFAZZIN"/>
    <property type="match status" value="1"/>
</dbReference>
<evidence type="ECO:0000313" key="15">
    <source>
        <dbReference type="Proteomes" id="UP000005242"/>
    </source>
</evidence>
<evidence type="ECO:0000256" key="5">
    <source>
        <dbReference type="ARBA" id="ARBA00022792"/>
    </source>
</evidence>
<dbReference type="SUPFAM" id="SSF69593">
    <property type="entry name" value="Glycerol-3-phosphate (1)-acyltransferase"/>
    <property type="match status" value="1"/>
</dbReference>
<sequence length="248" mass="28254">MLTVSSAVKLFYKFGTHSLKVRGLEKLTKALSSSRGVLTITNHRAVGEDPLWPAILPLKTLLQPKYRRWTLGASDVIFTNAIFRKFFQAGQVLETYRGNGVDQPAVYQAAQLLDEAKWVSMFPEGRINVPPPNFNPHTTPSPLRPFRWGVGRMLTLTEQTPTILPIHLTGFNDVFKDGRKYTALPSTNARITVDIGDPINWTVEPLLEKLKNDQTDEIETRKEITEILRKHLDDFGKTCDIRNYEEYK</sequence>
<protein>
    <recommendedName>
        <fullName evidence="12">Tafazzin family protein</fullName>
    </recommendedName>
</protein>
<proteinExistence type="inferred from homology"/>
<evidence type="ECO:0000256" key="3">
    <source>
        <dbReference type="ARBA" id="ARBA00022679"/>
    </source>
</evidence>
<keyword evidence="8" id="KW-0472">Membrane</keyword>
<evidence type="ECO:0000256" key="2">
    <source>
        <dbReference type="ARBA" id="ARBA00010524"/>
    </source>
</evidence>
<dbReference type="Proteomes" id="UP000005242">
    <property type="component" value="Unassembled WGS sequence"/>
</dbReference>
<evidence type="ECO:0000256" key="11">
    <source>
        <dbReference type="ARBA" id="ARBA00047906"/>
    </source>
</evidence>
<evidence type="ECO:0000256" key="9">
    <source>
        <dbReference type="ARBA" id="ARBA00023315"/>
    </source>
</evidence>
<dbReference type="GO" id="GO:0005743">
    <property type="term" value="C:mitochondrial inner membrane"/>
    <property type="evidence" value="ECO:0007669"/>
    <property type="project" value="UniProtKB-SubCell"/>
</dbReference>
<dbReference type="Pfam" id="PF01553">
    <property type="entry name" value="Acyltransferase"/>
    <property type="match status" value="1"/>
</dbReference>
<dbReference type="HOGENOM" id="CLU_046747_3_0_1"/>
<evidence type="ECO:0000256" key="7">
    <source>
        <dbReference type="ARBA" id="ARBA00023128"/>
    </source>
</evidence>
<evidence type="ECO:0000256" key="10">
    <source>
        <dbReference type="ARBA" id="ARBA00024323"/>
    </source>
</evidence>
<dbReference type="EMBL" id="JH668223">
    <property type="protein sequence ID" value="EIM24215.1"/>
    <property type="molecule type" value="Genomic_DNA"/>
</dbReference>
<dbReference type="GO" id="GO:0005741">
    <property type="term" value="C:mitochondrial outer membrane"/>
    <property type="evidence" value="ECO:0007669"/>
    <property type="project" value="UniProtKB-SubCell"/>
</dbReference>
<dbReference type="SMART" id="SM00563">
    <property type="entry name" value="PlsC"/>
    <property type="match status" value="1"/>
</dbReference>
<dbReference type="PRINTS" id="PR00979">
    <property type="entry name" value="TAFAZZIN"/>
</dbReference>
<comment type="catalytic activity">
    <reaction evidence="11">
        <text>1'-[1,2-diacyl-sn-glycero-3-phospho],3'-[1-acyl-sn-glycero-3-phospho]-glycerol + a 1,2-diacyl-sn-glycero-3-phosphocholine = a cardiolipin + a 1-acyl-sn-glycero-3-phosphocholine</text>
        <dbReference type="Rhea" id="RHEA:33731"/>
        <dbReference type="ChEBI" id="CHEBI:57643"/>
        <dbReference type="ChEBI" id="CHEBI:58168"/>
        <dbReference type="ChEBI" id="CHEBI:62237"/>
        <dbReference type="ChEBI" id="CHEBI:64743"/>
    </reaction>
    <physiologicalReaction direction="left-to-right" evidence="11">
        <dbReference type="Rhea" id="RHEA:33732"/>
    </physiologicalReaction>
    <physiologicalReaction direction="right-to-left" evidence="11">
        <dbReference type="Rhea" id="RHEA:33733"/>
    </physiologicalReaction>
</comment>
<dbReference type="CDD" id="cd07989">
    <property type="entry name" value="LPLAT_AGPAT-like"/>
    <property type="match status" value="1"/>
</dbReference>
<name>I4YJS3_WALMC</name>
<keyword evidence="4" id="KW-1000">Mitochondrion outer membrane</keyword>
<dbReference type="KEGG" id="wse:WALSEDRAFT_30919"/>
<keyword evidence="9" id="KW-0012">Acyltransferase</keyword>
<dbReference type="OMA" id="TTGWFNT"/>
<keyword evidence="3" id="KW-0808">Transferase</keyword>
<evidence type="ECO:0000256" key="12">
    <source>
        <dbReference type="RuleBase" id="RU365062"/>
    </source>
</evidence>
<evidence type="ECO:0000256" key="6">
    <source>
        <dbReference type="ARBA" id="ARBA00023098"/>
    </source>
</evidence>
<keyword evidence="7" id="KW-0496">Mitochondrion</keyword>
<evidence type="ECO:0000259" key="13">
    <source>
        <dbReference type="SMART" id="SM00563"/>
    </source>
</evidence>
<dbReference type="eggNOG" id="KOG2847">
    <property type="taxonomic scope" value="Eukaryota"/>
</dbReference>
<comment type="similarity">
    <text evidence="2 12">Belongs to the taffazin family.</text>
</comment>
<dbReference type="GO" id="GO:0007007">
    <property type="term" value="P:inner mitochondrial membrane organization"/>
    <property type="evidence" value="ECO:0007669"/>
    <property type="project" value="TreeGrafter"/>
</dbReference>
<evidence type="ECO:0000256" key="4">
    <source>
        <dbReference type="ARBA" id="ARBA00022787"/>
    </source>
</evidence>
<gene>
    <name evidence="14" type="ORF">WALSEDRAFT_30919</name>
</gene>
<dbReference type="RefSeq" id="XP_006956033.1">
    <property type="nucleotide sequence ID" value="XM_006955971.1"/>
</dbReference>
<evidence type="ECO:0000256" key="1">
    <source>
        <dbReference type="ARBA" id="ARBA00004137"/>
    </source>
</evidence>
<organism evidence="14 15">
    <name type="scientific">Wallemia mellicola (strain ATCC MYA-4683 / CBS 633.66)</name>
    <name type="common">Wallemia sebi (CBS 633.66)</name>
    <dbReference type="NCBI Taxonomy" id="671144"/>
    <lineage>
        <taxon>Eukaryota</taxon>
        <taxon>Fungi</taxon>
        <taxon>Dikarya</taxon>
        <taxon>Basidiomycota</taxon>
        <taxon>Wallemiomycotina</taxon>
        <taxon>Wallemiomycetes</taxon>
        <taxon>Wallemiales</taxon>
        <taxon>Wallemiaceae</taxon>
        <taxon>Wallemia</taxon>
    </lineage>
</organism>
<dbReference type="OrthoDB" id="193467at2759"/>
<dbReference type="AlphaFoldDB" id="I4YJS3"/>
<feature type="domain" description="Phospholipid/glycerol acyltransferase" evidence="13">
    <location>
        <begin position="37"/>
        <end position="171"/>
    </location>
</feature>
<comment type="subcellular location">
    <subcellularLocation>
        <location evidence="1">Mitochondrion inner membrane</location>
        <topology evidence="1">Peripheral membrane protein</topology>
        <orientation evidence="1">Intermembrane side</orientation>
    </subcellularLocation>
    <subcellularLocation>
        <location evidence="10">Mitochondrion outer membrane</location>
        <topology evidence="10">Peripheral membrane protein</topology>
        <orientation evidence="10">Intermembrane side</orientation>
    </subcellularLocation>
</comment>
<dbReference type="PANTHER" id="PTHR12497">
    <property type="entry name" value="TAZ PROTEIN TAFAZZIN"/>
    <property type="match status" value="1"/>
</dbReference>
<dbReference type="GO" id="GO:0035965">
    <property type="term" value="P:cardiolipin acyl-chain remodeling"/>
    <property type="evidence" value="ECO:0007669"/>
    <property type="project" value="TreeGrafter"/>
</dbReference>
<dbReference type="GeneID" id="18471210"/>
<dbReference type="InParanoid" id="I4YJS3"/>
<dbReference type="InterPro" id="IPR002123">
    <property type="entry name" value="Plipid/glycerol_acylTrfase"/>
</dbReference>
<dbReference type="GO" id="GO:0047184">
    <property type="term" value="F:1-acylglycerophosphocholine O-acyltransferase activity"/>
    <property type="evidence" value="ECO:0007669"/>
    <property type="project" value="TreeGrafter"/>
</dbReference>
<evidence type="ECO:0000256" key="8">
    <source>
        <dbReference type="ARBA" id="ARBA00023136"/>
    </source>
</evidence>
<keyword evidence="6" id="KW-0443">Lipid metabolism</keyword>
<keyword evidence="5" id="KW-0999">Mitochondrion inner membrane</keyword>
<dbReference type="STRING" id="671144.I4YJS3"/>
<accession>I4YJS3</accession>
<reference evidence="14 15" key="1">
    <citation type="journal article" date="2012" name="Fungal Genet. Biol.">
        <title>The genome of the xerotolerant mold Wallemia sebi reveals adaptations to osmotic stress and suggests cryptic sexual reproduction.</title>
        <authorList>
            <person name="Padamsee M."/>
            <person name="Kumar T.K.A."/>
            <person name="Riley R."/>
            <person name="Binder M."/>
            <person name="Boyd A."/>
            <person name="Calvo A.M."/>
            <person name="Furukawa K."/>
            <person name="Hesse C."/>
            <person name="Hohmann S."/>
            <person name="James T.Y."/>
            <person name="LaButti K."/>
            <person name="Lapidus A."/>
            <person name="Lindquist E."/>
            <person name="Lucas S."/>
            <person name="Miller K."/>
            <person name="Shantappa S."/>
            <person name="Grigoriev I.V."/>
            <person name="Hibbett D.S."/>
            <person name="McLaughlin D.J."/>
            <person name="Spatafora J.W."/>
            <person name="Aime M.C."/>
        </authorList>
    </citation>
    <scope>NUCLEOTIDE SEQUENCE [LARGE SCALE GENOMIC DNA]</scope>
    <source>
        <strain evidence="15">ATCC MYA-4683 / CBS 633.66</strain>
    </source>
</reference>